<sequence length="111" mass="12934">MSQLILWNTLLFVLFTMCHADFTGLTYDESRSPDEQQRPLTWVEQNVRRHPTHPRALLIDDGREAILIPDAGRFRTVSDPTRFIDSSMLQWVTKPKRALMRLGKRAPMRLG</sequence>
<gene>
    <name evidence="2" type="ORF">DdX_02164</name>
</gene>
<comment type="caution">
    <text evidence="2">The sequence shown here is derived from an EMBL/GenBank/DDBJ whole genome shotgun (WGS) entry which is preliminary data.</text>
</comment>
<keyword evidence="1" id="KW-0732">Signal</keyword>
<evidence type="ECO:0000256" key="1">
    <source>
        <dbReference type="SAM" id="SignalP"/>
    </source>
</evidence>
<dbReference type="EMBL" id="JAKKPZ010000002">
    <property type="protein sequence ID" value="KAI1725504.1"/>
    <property type="molecule type" value="Genomic_DNA"/>
</dbReference>
<evidence type="ECO:0000313" key="2">
    <source>
        <dbReference type="EMBL" id="KAI1725504.1"/>
    </source>
</evidence>
<evidence type="ECO:0008006" key="4">
    <source>
        <dbReference type="Google" id="ProtNLM"/>
    </source>
</evidence>
<dbReference type="AlphaFoldDB" id="A0AAD4NDN7"/>
<keyword evidence="3" id="KW-1185">Reference proteome</keyword>
<feature type="chain" id="PRO_5042296289" description="Secreted protein" evidence="1">
    <location>
        <begin position="21"/>
        <end position="111"/>
    </location>
</feature>
<evidence type="ECO:0000313" key="3">
    <source>
        <dbReference type="Proteomes" id="UP001201812"/>
    </source>
</evidence>
<organism evidence="2 3">
    <name type="scientific">Ditylenchus destructor</name>
    <dbReference type="NCBI Taxonomy" id="166010"/>
    <lineage>
        <taxon>Eukaryota</taxon>
        <taxon>Metazoa</taxon>
        <taxon>Ecdysozoa</taxon>
        <taxon>Nematoda</taxon>
        <taxon>Chromadorea</taxon>
        <taxon>Rhabditida</taxon>
        <taxon>Tylenchina</taxon>
        <taxon>Tylenchomorpha</taxon>
        <taxon>Sphaerularioidea</taxon>
        <taxon>Anguinidae</taxon>
        <taxon>Anguininae</taxon>
        <taxon>Ditylenchus</taxon>
    </lineage>
</organism>
<feature type="signal peptide" evidence="1">
    <location>
        <begin position="1"/>
        <end position="20"/>
    </location>
</feature>
<name>A0AAD4NDN7_9BILA</name>
<protein>
    <recommendedName>
        <fullName evidence="4">Secreted protein</fullName>
    </recommendedName>
</protein>
<dbReference type="Proteomes" id="UP001201812">
    <property type="component" value="Unassembled WGS sequence"/>
</dbReference>
<reference evidence="2" key="1">
    <citation type="submission" date="2022-01" db="EMBL/GenBank/DDBJ databases">
        <title>Genome Sequence Resource for Two Populations of Ditylenchus destructor, the Migratory Endoparasitic Phytonematode.</title>
        <authorList>
            <person name="Zhang H."/>
            <person name="Lin R."/>
            <person name="Xie B."/>
        </authorList>
    </citation>
    <scope>NUCLEOTIDE SEQUENCE</scope>
    <source>
        <strain evidence="2">BazhouSP</strain>
    </source>
</reference>
<proteinExistence type="predicted"/>
<accession>A0AAD4NDN7</accession>